<dbReference type="Pfam" id="PF05437">
    <property type="entry name" value="AzlD"/>
    <property type="match status" value="1"/>
</dbReference>
<keyword evidence="3" id="KW-1185">Reference proteome</keyword>
<feature type="transmembrane region" description="Helical" evidence="1">
    <location>
        <begin position="94"/>
        <end position="114"/>
    </location>
</feature>
<feature type="transmembrane region" description="Helical" evidence="1">
    <location>
        <begin position="45"/>
        <end position="64"/>
    </location>
</feature>
<gene>
    <name evidence="2" type="ORF">EOE67_14660</name>
</gene>
<sequence length="116" mass="12493">MDNAVWLAMAICAVGTFLLRVLPMLWMKRHLIRQQAAATDAPMPVWLTVLAPTMIAAMFGVSLVPANQSFSAWLATALGILTTLLVWRRTRSLGWPVCAGVLMFGVVEVVALVAGG</sequence>
<evidence type="ECO:0000256" key="1">
    <source>
        <dbReference type="SAM" id="Phobius"/>
    </source>
</evidence>
<keyword evidence="1" id="KW-0812">Transmembrane</keyword>
<accession>A0A437QIW2</accession>
<reference evidence="2 3" key="1">
    <citation type="submission" date="2019-01" db="EMBL/GenBank/DDBJ databases">
        <authorList>
            <person name="Chen W.-M."/>
        </authorList>
    </citation>
    <scope>NUCLEOTIDE SEQUENCE [LARGE SCALE GENOMIC DNA]</scope>
    <source>
        <strain evidence="2 3">KYPC3</strain>
    </source>
</reference>
<evidence type="ECO:0000313" key="3">
    <source>
        <dbReference type="Proteomes" id="UP000283077"/>
    </source>
</evidence>
<evidence type="ECO:0000313" key="2">
    <source>
        <dbReference type="EMBL" id="RVU34488.1"/>
    </source>
</evidence>
<feature type="transmembrane region" description="Helical" evidence="1">
    <location>
        <begin position="70"/>
        <end position="87"/>
    </location>
</feature>
<keyword evidence="1" id="KW-0472">Membrane</keyword>
<keyword evidence="1" id="KW-1133">Transmembrane helix</keyword>
<protein>
    <submittedName>
        <fullName evidence="2">AzlD domain-containing protein</fullName>
    </submittedName>
</protein>
<comment type="caution">
    <text evidence="2">The sequence shown here is derived from an EMBL/GenBank/DDBJ whole genome shotgun (WGS) entry which is preliminary data.</text>
</comment>
<organism evidence="2 3">
    <name type="scientific">Rheinheimera riviphila</name>
    <dbReference type="NCBI Taxonomy" id="1834037"/>
    <lineage>
        <taxon>Bacteria</taxon>
        <taxon>Pseudomonadati</taxon>
        <taxon>Pseudomonadota</taxon>
        <taxon>Gammaproteobacteria</taxon>
        <taxon>Chromatiales</taxon>
        <taxon>Chromatiaceae</taxon>
        <taxon>Rheinheimera</taxon>
    </lineage>
</organism>
<dbReference type="OrthoDB" id="9154314at2"/>
<dbReference type="Proteomes" id="UP000283077">
    <property type="component" value="Unassembled WGS sequence"/>
</dbReference>
<name>A0A437QIW2_9GAMM</name>
<dbReference type="InterPro" id="IPR008407">
    <property type="entry name" value="Brnchd-chn_aa_trnsp_AzlD"/>
</dbReference>
<dbReference type="AlphaFoldDB" id="A0A437QIW2"/>
<proteinExistence type="predicted"/>
<dbReference type="RefSeq" id="WP_127700087.1">
    <property type="nucleotide sequence ID" value="NZ_SACS01000017.1"/>
</dbReference>
<dbReference type="EMBL" id="SACS01000017">
    <property type="protein sequence ID" value="RVU34488.1"/>
    <property type="molecule type" value="Genomic_DNA"/>
</dbReference>
<feature type="transmembrane region" description="Helical" evidence="1">
    <location>
        <begin position="6"/>
        <end position="25"/>
    </location>
</feature>